<protein>
    <submittedName>
        <fullName evidence="2">Uncharacterized protein</fullName>
    </submittedName>
</protein>
<evidence type="ECO:0000313" key="3">
    <source>
        <dbReference type="Proteomes" id="UP000359125"/>
    </source>
</evidence>
<accession>A0A5P0JFC0</accession>
<organism evidence="2 3">
    <name type="scientific">Escherichia coli</name>
    <dbReference type="NCBI Taxonomy" id="562"/>
    <lineage>
        <taxon>Bacteria</taxon>
        <taxon>Pseudomonadati</taxon>
        <taxon>Pseudomonadota</taxon>
        <taxon>Gammaproteobacteria</taxon>
        <taxon>Enterobacterales</taxon>
        <taxon>Enterobacteriaceae</taxon>
        <taxon>Escherichia</taxon>
    </lineage>
</organism>
<gene>
    <name evidence="2" type="ORF">EIZ93_23980</name>
</gene>
<dbReference type="EMBL" id="RYCF01000168">
    <property type="protein sequence ID" value="MQK27264.1"/>
    <property type="molecule type" value="Genomic_DNA"/>
</dbReference>
<evidence type="ECO:0000256" key="1">
    <source>
        <dbReference type="SAM" id="Coils"/>
    </source>
</evidence>
<dbReference type="Proteomes" id="UP000359125">
    <property type="component" value="Unassembled WGS sequence"/>
</dbReference>
<dbReference type="AlphaFoldDB" id="A0A5P0JFC0"/>
<name>A0A5P0JFC0_ECOLX</name>
<keyword evidence="1" id="KW-0175">Coiled coil</keyword>
<proteinExistence type="predicted"/>
<evidence type="ECO:0000313" key="2">
    <source>
        <dbReference type="EMBL" id="MQK27264.1"/>
    </source>
</evidence>
<feature type="coiled-coil region" evidence="1">
    <location>
        <begin position="62"/>
        <end position="89"/>
    </location>
</feature>
<sequence length="90" mass="10005">MARTKGAKNRYPAMPAALLQEAIAQLMIAVGKGEQWAIQEALKRIPNAMPEPVPGGVQERAINARIFELQEMEQRLKQLEDAAGLKHENE</sequence>
<reference evidence="2 3" key="1">
    <citation type="journal article" date="2019" name="Environ. Health Perspect.">
        <title>Inter-host Transmission of Carbapenemase-Producing Escherichia coli among Humans and Backyard Animals.</title>
        <authorList>
            <person name="Li J."/>
            <person name="Bi Z."/>
            <person name="Ma S."/>
            <person name="Chen B."/>
            <person name="Cai C."/>
            <person name="He J."/>
            <person name="Schwarz S."/>
            <person name="Sun C."/>
            <person name="Zhou Y."/>
            <person name="Yin J."/>
            <person name="Hulth A."/>
            <person name="Wang Y."/>
            <person name="Shen Z."/>
            <person name="Wang S."/>
            <person name="Wu C."/>
            <person name="Nilsson L.E."/>
            <person name="Walsh T.R."/>
            <person name="Borjesson S."/>
            <person name="Shen J."/>
            <person name="Sun Q."/>
            <person name="Wang Y."/>
        </authorList>
    </citation>
    <scope>NUCLEOTIDE SEQUENCE [LARGE SCALE GENOMIC DNA]</scope>
    <source>
        <strain evidence="2 3">A016f</strain>
    </source>
</reference>
<comment type="caution">
    <text evidence="2">The sequence shown here is derived from an EMBL/GenBank/DDBJ whole genome shotgun (WGS) entry which is preliminary data.</text>
</comment>
<dbReference type="RefSeq" id="WP_152932279.1">
    <property type="nucleotide sequence ID" value="NZ_RYCF01000168.1"/>
</dbReference>